<dbReference type="EMBL" id="KV423950">
    <property type="protein sequence ID" value="KZT58503.1"/>
    <property type="molecule type" value="Genomic_DNA"/>
</dbReference>
<dbReference type="AlphaFoldDB" id="A0A165GUQ4"/>
<organism evidence="1 2">
    <name type="scientific">Calocera cornea HHB12733</name>
    <dbReference type="NCBI Taxonomy" id="1353952"/>
    <lineage>
        <taxon>Eukaryota</taxon>
        <taxon>Fungi</taxon>
        <taxon>Dikarya</taxon>
        <taxon>Basidiomycota</taxon>
        <taxon>Agaricomycotina</taxon>
        <taxon>Dacrymycetes</taxon>
        <taxon>Dacrymycetales</taxon>
        <taxon>Dacrymycetaceae</taxon>
        <taxon>Calocera</taxon>
    </lineage>
</organism>
<dbReference type="Proteomes" id="UP000076842">
    <property type="component" value="Unassembled WGS sequence"/>
</dbReference>
<name>A0A165GUQ4_9BASI</name>
<proteinExistence type="predicted"/>
<reference evidence="1 2" key="1">
    <citation type="journal article" date="2016" name="Mol. Biol. Evol.">
        <title>Comparative Genomics of Early-Diverging Mushroom-Forming Fungi Provides Insights into the Origins of Lignocellulose Decay Capabilities.</title>
        <authorList>
            <person name="Nagy L.G."/>
            <person name="Riley R."/>
            <person name="Tritt A."/>
            <person name="Adam C."/>
            <person name="Daum C."/>
            <person name="Floudas D."/>
            <person name="Sun H."/>
            <person name="Yadav J.S."/>
            <person name="Pangilinan J."/>
            <person name="Larsson K.H."/>
            <person name="Matsuura K."/>
            <person name="Barry K."/>
            <person name="Labutti K."/>
            <person name="Kuo R."/>
            <person name="Ohm R.A."/>
            <person name="Bhattacharya S.S."/>
            <person name="Shirouzu T."/>
            <person name="Yoshinaga Y."/>
            <person name="Martin F.M."/>
            <person name="Grigoriev I.V."/>
            <person name="Hibbett D.S."/>
        </authorList>
    </citation>
    <scope>NUCLEOTIDE SEQUENCE [LARGE SCALE GENOMIC DNA]</scope>
    <source>
        <strain evidence="1 2">HHB12733</strain>
    </source>
</reference>
<keyword evidence="2" id="KW-1185">Reference proteome</keyword>
<gene>
    <name evidence="1" type="ORF">CALCODRAFT_494762</name>
</gene>
<evidence type="ECO:0000313" key="1">
    <source>
        <dbReference type="EMBL" id="KZT58503.1"/>
    </source>
</evidence>
<sequence>MDHDYVPTDAMWSDMSVKVEITLRSYGQLSWYLAETLAAGTGSKGLDACMDLPSVLSTTSPHDHL</sequence>
<protein>
    <submittedName>
        <fullName evidence="1">Uncharacterized protein</fullName>
    </submittedName>
</protein>
<dbReference type="InParanoid" id="A0A165GUQ4"/>
<accession>A0A165GUQ4</accession>
<evidence type="ECO:0000313" key="2">
    <source>
        <dbReference type="Proteomes" id="UP000076842"/>
    </source>
</evidence>